<dbReference type="Proteomes" id="UP000799302">
    <property type="component" value="Unassembled WGS sequence"/>
</dbReference>
<dbReference type="InterPro" id="IPR011009">
    <property type="entry name" value="Kinase-like_dom_sf"/>
</dbReference>
<dbReference type="SUPFAM" id="SSF56112">
    <property type="entry name" value="Protein kinase-like (PK-like)"/>
    <property type="match status" value="1"/>
</dbReference>
<dbReference type="EMBL" id="MU004241">
    <property type="protein sequence ID" value="KAF2665075.1"/>
    <property type="molecule type" value="Genomic_DNA"/>
</dbReference>
<evidence type="ECO:0000259" key="2">
    <source>
        <dbReference type="PROSITE" id="PS50011"/>
    </source>
</evidence>
<gene>
    <name evidence="3" type="ORF">BT63DRAFT_482963</name>
</gene>
<evidence type="ECO:0000256" key="1">
    <source>
        <dbReference type="SAM" id="MobiDB-lite"/>
    </source>
</evidence>
<organism evidence="3 4">
    <name type="scientific">Microthyrium microscopicum</name>
    <dbReference type="NCBI Taxonomy" id="703497"/>
    <lineage>
        <taxon>Eukaryota</taxon>
        <taxon>Fungi</taxon>
        <taxon>Dikarya</taxon>
        <taxon>Ascomycota</taxon>
        <taxon>Pezizomycotina</taxon>
        <taxon>Dothideomycetes</taxon>
        <taxon>Dothideomycetes incertae sedis</taxon>
        <taxon>Microthyriales</taxon>
        <taxon>Microthyriaceae</taxon>
        <taxon>Microthyrium</taxon>
    </lineage>
</organism>
<protein>
    <recommendedName>
        <fullName evidence="2">Protein kinase domain-containing protein</fullName>
    </recommendedName>
</protein>
<keyword evidence="4" id="KW-1185">Reference proteome</keyword>
<evidence type="ECO:0000313" key="4">
    <source>
        <dbReference type="Proteomes" id="UP000799302"/>
    </source>
</evidence>
<name>A0A6A6TYC5_9PEZI</name>
<dbReference type="GO" id="GO:0004672">
    <property type="term" value="F:protein kinase activity"/>
    <property type="evidence" value="ECO:0007669"/>
    <property type="project" value="InterPro"/>
</dbReference>
<dbReference type="InterPro" id="IPR000719">
    <property type="entry name" value="Prot_kinase_dom"/>
</dbReference>
<evidence type="ECO:0000313" key="3">
    <source>
        <dbReference type="EMBL" id="KAF2665075.1"/>
    </source>
</evidence>
<dbReference type="GO" id="GO:0005524">
    <property type="term" value="F:ATP binding"/>
    <property type="evidence" value="ECO:0007669"/>
    <property type="project" value="InterPro"/>
</dbReference>
<feature type="region of interest" description="Disordered" evidence="1">
    <location>
        <begin position="35"/>
        <end position="61"/>
    </location>
</feature>
<proteinExistence type="predicted"/>
<accession>A0A6A6TYC5</accession>
<sequence>MSGNGKNTSLLESSTPELDGGKDLLARLNWYSNTNSSSHSLPSWQDSSRQPSQKPEVFPFMNPKLLGTGNQGVVWQVDNEAGSFALKFGNAKHSSLDSEIHTLAMLNEAFNGHRASNHIPRYLGWVYTPNMDDGLGGPYKGFVTERFHGSVNDYVELMSTSTFSSEQKELTLWSMMHQLAIVLDAIYFGPGTKDWLRLGHNDLSSINIFYRLLPSSKYPHIAVGDWGKACYEPQQSSPSAVQEKYIIDVREPIKTIPNAVYDIICLRSCFMRWCSTLELLEEDSRRLETKSPLLQLSHVLIIGDCKLGWDALPNARELLQWMKQMWQAEAPEHYGSSVSVVELQQNILAE</sequence>
<feature type="domain" description="Protein kinase" evidence="2">
    <location>
        <begin position="60"/>
        <end position="350"/>
    </location>
</feature>
<dbReference type="AlphaFoldDB" id="A0A6A6TYC5"/>
<reference evidence="3" key="1">
    <citation type="journal article" date="2020" name="Stud. Mycol.">
        <title>101 Dothideomycetes genomes: a test case for predicting lifestyles and emergence of pathogens.</title>
        <authorList>
            <person name="Haridas S."/>
            <person name="Albert R."/>
            <person name="Binder M."/>
            <person name="Bloem J."/>
            <person name="Labutti K."/>
            <person name="Salamov A."/>
            <person name="Andreopoulos B."/>
            <person name="Baker S."/>
            <person name="Barry K."/>
            <person name="Bills G."/>
            <person name="Bluhm B."/>
            <person name="Cannon C."/>
            <person name="Castanera R."/>
            <person name="Culley D."/>
            <person name="Daum C."/>
            <person name="Ezra D."/>
            <person name="Gonzalez J."/>
            <person name="Henrissat B."/>
            <person name="Kuo A."/>
            <person name="Liang C."/>
            <person name="Lipzen A."/>
            <person name="Lutzoni F."/>
            <person name="Magnuson J."/>
            <person name="Mondo S."/>
            <person name="Nolan M."/>
            <person name="Ohm R."/>
            <person name="Pangilinan J."/>
            <person name="Park H.-J."/>
            <person name="Ramirez L."/>
            <person name="Alfaro M."/>
            <person name="Sun H."/>
            <person name="Tritt A."/>
            <person name="Yoshinaga Y."/>
            <person name="Zwiers L.-H."/>
            <person name="Turgeon B."/>
            <person name="Goodwin S."/>
            <person name="Spatafora J."/>
            <person name="Crous P."/>
            <person name="Grigoriev I."/>
        </authorList>
    </citation>
    <scope>NUCLEOTIDE SEQUENCE</scope>
    <source>
        <strain evidence="3">CBS 115976</strain>
    </source>
</reference>
<dbReference type="PROSITE" id="PS50011">
    <property type="entry name" value="PROTEIN_KINASE_DOM"/>
    <property type="match status" value="1"/>
</dbReference>
<feature type="compositionally biased region" description="Polar residues" evidence="1">
    <location>
        <begin position="44"/>
        <end position="53"/>
    </location>
</feature>